<evidence type="ECO:0000256" key="4">
    <source>
        <dbReference type="ARBA" id="ARBA00035194"/>
    </source>
</evidence>
<dbReference type="Pfam" id="PF01281">
    <property type="entry name" value="Ribosomal_L9_N"/>
    <property type="match status" value="1"/>
</dbReference>
<dbReference type="SUPFAM" id="SSF55658">
    <property type="entry name" value="L9 N-domain-like"/>
    <property type="match status" value="1"/>
</dbReference>
<dbReference type="OMA" id="IHAPENT"/>
<keyword evidence="2" id="KW-0689">Ribosomal protein</keyword>
<dbReference type="GO" id="GO:0006412">
    <property type="term" value="P:translation"/>
    <property type="evidence" value="ECO:0007669"/>
    <property type="project" value="InterPro"/>
</dbReference>
<keyword evidence="3" id="KW-0687">Ribonucleoprotein</keyword>
<evidence type="ECO:0000313" key="7">
    <source>
        <dbReference type="EMBL" id="ELU05321.1"/>
    </source>
</evidence>
<dbReference type="PANTHER" id="PTHR21368">
    <property type="entry name" value="50S RIBOSOMAL PROTEIN L9"/>
    <property type="match status" value="1"/>
</dbReference>
<sequence length="185" mass="20649">MQLILTVDIEGIGFKGETVTVSKRVGRNYLLISGAAVYVTPENLAKWAEIRKNLPKTVTQSIWARKTMRRLSEMNLPIPMHPRHPWTLSPAHVVVAFRKQGVELNESCIILPEEPIKEHGPAEFQVLVNGKDTVEIHALIFPIDLENPDDLPEDFPPVWGDQTANMTDIVLEALARNQAANSPSS</sequence>
<dbReference type="OrthoDB" id="5555409at2759"/>
<proteinExistence type="inferred from homology"/>
<dbReference type="Proteomes" id="UP000014760">
    <property type="component" value="Unassembled WGS sequence"/>
</dbReference>
<protein>
    <recommendedName>
        <fullName evidence="4">Large ribosomal subunit protein bL9m</fullName>
    </recommendedName>
    <alternativeName>
        <fullName evidence="5">39S ribosomal protein L9, mitochondrial</fullName>
    </alternativeName>
</protein>
<evidence type="ECO:0000256" key="3">
    <source>
        <dbReference type="ARBA" id="ARBA00023274"/>
    </source>
</evidence>
<dbReference type="GO" id="GO:0005840">
    <property type="term" value="C:ribosome"/>
    <property type="evidence" value="ECO:0007669"/>
    <property type="project" value="UniProtKB-KW"/>
</dbReference>
<dbReference type="InterPro" id="IPR000244">
    <property type="entry name" value="Ribosomal_bL9"/>
</dbReference>
<dbReference type="AlphaFoldDB" id="R7UPH4"/>
<feature type="domain" description="Ribosomal protein L9" evidence="6">
    <location>
        <begin position="1"/>
        <end position="46"/>
    </location>
</feature>
<dbReference type="InterPro" id="IPR020070">
    <property type="entry name" value="Ribosomal_bL9_N"/>
</dbReference>
<dbReference type="EMBL" id="AMQN01007895">
    <property type="status" value="NOT_ANNOTATED_CDS"/>
    <property type="molecule type" value="Genomic_DNA"/>
</dbReference>
<evidence type="ECO:0000259" key="6">
    <source>
        <dbReference type="Pfam" id="PF01281"/>
    </source>
</evidence>
<name>R7UPH4_CAPTE</name>
<organism evidence="7">
    <name type="scientific">Capitella teleta</name>
    <name type="common">Polychaete worm</name>
    <dbReference type="NCBI Taxonomy" id="283909"/>
    <lineage>
        <taxon>Eukaryota</taxon>
        <taxon>Metazoa</taxon>
        <taxon>Spiralia</taxon>
        <taxon>Lophotrochozoa</taxon>
        <taxon>Annelida</taxon>
        <taxon>Polychaeta</taxon>
        <taxon>Sedentaria</taxon>
        <taxon>Scolecida</taxon>
        <taxon>Capitellidae</taxon>
        <taxon>Capitella</taxon>
    </lineage>
</organism>
<dbReference type="Gene3D" id="3.40.5.10">
    <property type="entry name" value="Ribosomal protein L9, N-terminal domain"/>
    <property type="match status" value="1"/>
</dbReference>
<reference evidence="7 9" key="2">
    <citation type="journal article" date="2013" name="Nature">
        <title>Insights into bilaterian evolution from three spiralian genomes.</title>
        <authorList>
            <person name="Simakov O."/>
            <person name="Marletaz F."/>
            <person name="Cho S.J."/>
            <person name="Edsinger-Gonzales E."/>
            <person name="Havlak P."/>
            <person name="Hellsten U."/>
            <person name="Kuo D.H."/>
            <person name="Larsson T."/>
            <person name="Lv J."/>
            <person name="Arendt D."/>
            <person name="Savage R."/>
            <person name="Osoegawa K."/>
            <person name="de Jong P."/>
            <person name="Grimwood J."/>
            <person name="Chapman J.A."/>
            <person name="Shapiro H."/>
            <person name="Aerts A."/>
            <person name="Otillar R.P."/>
            <person name="Terry A.Y."/>
            <person name="Boore J.L."/>
            <person name="Grigoriev I.V."/>
            <person name="Lindberg D.R."/>
            <person name="Seaver E.C."/>
            <person name="Weisblat D.A."/>
            <person name="Putnam N.H."/>
            <person name="Rokhsar D.S."/>
        </authorList>
    </citation>
    <scope>NUCLEOTIDE SEQUENCE</scope>
    <source>
        <strain evidence="7 9">I ESC-2004</strain>
    </source>
</reference>
<evidence type="ECO:0000256" key="5">
    <source>
        <dbReference type="ARBA" id="ARBA00035381"/>
    </source>
</evidence>
<evidence type="ECO:0000313" key="9">
    <source>
        <dbReference type="Proteomes" id="UP000014760"/>
    </source>
</evidence>
<reference evidence="8" key="3">
    <citation type="submission" date="2015-06" db="UniProtKB">
        <authorList>
            <consortium name="EnsemblMetazoa"/>
        </authorList>
    </citation>
    <scope>IDENTIFICATION</scope>
</reference>
<evidence type="ECO:0000256" key="2">
    <source>
        <dbReference type="ARBA" id="ARBA00022980"/>
    </source>
</evidence>
<evidence type="ECO:0000313" key="8">
    <source>
        <dbReference type="EnsemblMetazoa" id="CapteP212057"/>
    </source>
</evidence>
<dbReference type="InterPro" id="IPR009027">
    <property type="entry name" value="Ribosomal_bL9/RNase_H1_N"/>
</dbReference>
<dbReference type="EMBL" id="KB301649">
    <property type="protein sequence ID" value="ELU05321.1"/>
    <property type="molecule type" value="Genomic_DNA"/>
</dbReference>
<evidence type="ECO:0000256" key="1">
    <source>
        <dbReference type="ARBA" id="ARBA00010605"/>
    </source>
</evidence>
<comment type="similarity">
    <text evidence="1">Belongs to the bacterial ribosomal protein bL9 family.</text>
</comment>
<reference evidence="9" key="1">
    <citation type="submission" date="2012-12" db="EMBL/GenBank/DDBJ databases">
        <authorList>
            <person name="Hellsten U."/>
            <person name="Grimwood J."/>
            <person name="Chapman J.A."/>
            <person name="Shapiro H."/>
            <person name="Aerts A."/>
            <person name="Otillar R.P."/>
            <person name="Terry A.Y."/>
            <person name="Boore J.L."/>
            <person name="Simakov O."/>
            <person name="Marletaz F."/>
            <person name="Cho S.-J."/>
            <person name="Edsinger-Gonzales E."/>
            <person name="Havlak P."/>
            <person name="Kuo D.-H."/>
            <person name="Larsson T."/>
            <person name="Lv J."/>
            <person name="Arendt D."/>
            <person name="Savage R."/>
            <person name="Osoegawa K."/>
            <person name="de Jong P."/>
            <person name="Lindberg D.R."/>
            <person name="Seaver E.C."/>
            <person name="Weisblat D.A."/>
            <person name="Putnam N.H."/>
            <person name="Grigoriev I.V."/>
            <person name="Rokhsar D.S."/>
        </authorList>
    </citation>
    <scope>NUCLEOTIDE SEQUENCE</scope>
    <source>
        <strain evidence="9">I ESC-2004</strain>
    </source>
</reference>
<accession>R7UPH4</accession>
<gene>
    <name evidence="7" type="ORF">CAPTEDRAFT_212057</name>
</gene>
<dbReference type="EnsemblMetazoa" id="CapteT212057">
    <property type="protein sequence ID" value="CapteP212057"/>
    <property type="gene ID" value="CapteG212057"/>
</dbReference>
<dbReference type="STRING" id="283909.R7UPH4"/>
<keyword evidence="9" id="KW-1185">Reference proteome</keyword>
<dbReference type="HOGENOM" id="CLU_1462665_0_0_1"/>
<dbReference type="GO" id="GO:1990904">
    <property type="term" value="C:ribonucleoprotein complex"/>
    <property type="evidence" value="ECO:0007669"/>
    <property type="project" value="UniProtKB-KW"/>
</dbReference>
<dbReference type="InterPro" id="IPR036935">
    <property type="entry name" value="Ribosomal_bL9_N_sf"/>
</dbReference>
<dbReference type="GO" id="GO:0003735">
    <property type="term" value="F:structural constituent of ribosome"/>
    <property type="evidence" value="ECO:0007669"/>
    <property type="project" value="InterPro"/>
</dbReference>